<dbReference type="PROSITE" id="PS00829">
    <property type="entry name" value="GREAB_1"/>
    <property type="match status" value="1"/>
</dbReference>
<sequence>MHLTAVIFFTAVFCPRAPPNLSLSRQGPEEARKFWGGPAFSRELFMSTIPLTKRGADMLRDELQRLKSVERPAVINSIAEARAQGDLSENAEYDAAKEKQGFIEGRIAEIESKLAGAQVIDPSKVDADGRVVFGATLELEDLASGASVKYQIVGDDEADIDHGLISISSPIARALIGKSEGDVASVQAPGGVREYEIIAVSYV</sequence>
<dbReference type="Pfam" id="PF01272">
    <property type="entry name" value="GreA_GreB"/>
    <property type="match status" value="1"/>
</dbReference>
<keyword evidence="12" id="KW-0251">Elongation factor</keyword>
<dbReference type="SUPFAM" id="SSF46557">
    <property type="entry name" value="GreA transcript cleavage protein, N-terminal domain"/>
    <property type="match status" value="1"/>
</dbReference>
<reference evidence="12 13" key="1">
    <citation type="submission" date="2020-04" db="EMBL/GenBank/DDBJ databases">
        <authorList>
            <person name="De Canck E."/>
        </authorList>
    </citation>
    <scope>NUCLEOTIDE SEQUENCE [LARGE SCALE GENOMIC DNA]</scope>
    <source>
        <strain evidence="12 13">LMG 27174</strain>
    </source>
</reference>
<dbReference type="InterPro" id="IPR036953">
    <property type="entry name" value="GreA/GreB_C_sf"/>
</dbReference>
<dbReference type="Gene3D" id="3.10.50.30">
    <property type="entry name" value="Transcription elongation factor, GreA/GreB, C-terminal domain"/>
    <property type="match status" value="1"/>
</dbReference>
<dbReference type="InterPro" id="IPR028624">
    <property type="entry name" value="Tscrpt_elong_fac_GreA/B"/>
</dbReference>
<dbReference type="InterPro" id="IPR036805">
    <property type="entry name" value="Tscrpt_elong_fac_GreA/B_N_sf"/>
</dbReference>
<dbReference type="GO" id="GO:0032784">
    <property type="term" value="P:regulation of DNA-templated transcription elongation"/>
    <property type="evidence" value="ECO:0007669"/>
    <property type="project" value="UniProtKB-UniRule"/>
</dbReference>
<evidence type="ECO:0000259" key="11">
    <source>
        <dbReference type="Pfam" id="PF03449"/>
    </source>
</evidence>
<dbReference type="NCBIfam" id="TIGR01462">
    <property type="entry name" value="greA"/>
    <property type="match status" value="1"/>
</dbReference>
<evidence type="ECO:0000256" key="3">
    <source>
        <dbReference type="ARBA" id="ARBA00023015"/>
    </source>
</evidence>
<evidence type="ECO:0000256" key="4">
    <source>
        <dbReference type="ARBA" id="ARBA00023125"/>
    </source>
</evidence>
<dbReference type="PANTHER" id="PTHR30437:SF4">
    <property type="entry name" value="TRANSCRIPTION ELONGATION FACTOR GREA"/>
    <property type="match status" value="1"/>
</dbReference>
<accession>A0A6J5ADA3</accession>
<keyword evidence="3 8" id="KW-0805">Transcription regulation</keyword>
<dbReference type="GO" id="GO:0003746">
    <property type="term" value="F:translation elongation factor activity"/>
    <property type="evidence" value="ECO:0007669"/>
    <property type="project" value="UniProtKB-KW"/>
</dbReference>
<dbReference type="GO" id="GO:0003677">
    <property type="term" value="F:DNA binding"/>
    <property type="evidence" value="ECO:0007669"/>
    <property type="project" value="UniProtKB-UniRule"/>
</dbReference>
<gene>
    <name evidence="8 12" type="primary">greA</name>
    <name evidence="12" type="ORF">LMG27174_00566</name>
</gene>
<dbReference type="NCBIfam" id="NF001263">
    <property type="entry name" value="PRK00226.1-4"/>
    <property type="match status" value="1"/>
</dbReference>
<keyword evidence="4 8" id="KW-0238">DNA-binding</keyword>
<dbReference type="FunFam" id="3.10.50.30:FF:000001">
    <property type="entry name" value="Transcription elongation factor GreA"/>
    <property type="match status" value="1"/>
</dbReference>
<keyword evidence="5 8" id="KW-0804">Transcription</keyword>
<dbReference type="InterPro" id="IPR006359">
    <property type="entry name" value="Tscrpt_elong_fac_GreA"/>
</dbReference>
<evidence type="ECO:0000313" key="13">
    <source>
        <dbReference type="Proteomes" id="UP000494205"/>
    </source>
</evidence>
<dbReference type="GO" id="GO:0006354">
    <property type="term" value="P:DNA-templated transcription elongation"/>
    <property type="evidence" value="ECO:0007669"/>
    <property type="project" value="TreeGrafter"/>
</dbReference>
<dbReference type="InterPro" id="IPR001437">
    <property type="entry name" value="Tscrpt_elong_fac_GreA/B_C"/>
</dbReference>
<dbReference type="HAMAP" id="MF_00105">
    <property type="entry name" value="GreA_GreB"/>
    <property type="match status" value="1"/>
</dbReference>
<name>A0A6J5ADA3_9BURK</name>
<dbReference type="InterPro" id="IPR023459">
    <property type="entry name" value="Tscrpt_elong_fac_GreA/B_fam"/>
</dbReference>
<dbReference type="PANTHER" id="PTHR30437">
    <property type="entry name" value="TRANSCRIPTION ELONGATION FACTOR GREA"/>
    <property type="match status" value="1"/>
</dbReference>
<dbReference type="NCBIfam" id="NF001264">
    <property type="entry name" value="PRK00226.1-5"/>
    <property type="match status" value="1"/>
</dbReference>
<feature type="domain" description="Transcription elongation factor GreA/GreB C-terminal" evidence="10">
    <location>
        <begin position="128"/>
        <end position="202"/>
    </location>
</feature>
<evidence type="ECO:0000256" key="2">
    <source>
        <dbReference type="ARBA" id="ARBA00013729"/>
    </source>
</evidence>
<proteinExistence type="inferred from homology"/>
<dbReference type="NCBIfam" id="NF001261">
    <property type="entry name" value="PRK00226.1-2"/>
    <property type="match status" value="1"/>
</dbReference>
<dbReference type="SUPFAM" id="SSF54534">
    <property type="entry name" value="FKBP-like"/>
    <property type="match status" value="1"/>
</dbReference>
<feature type="domain" description="Transcription elongation factor GreA/GreB N-terminal" evidence="11">
    <location>
        <begin position="49"/>
        <end position="119"/>
    </location>
</feature>
<evidence type="ECO:0000256" key="6">
    <source>
        <dbReference type="ARBA" id="ARBA00024916"/>
    </source>
</evidence>
<comment type="similarity">
    <text evidence="1 8 9">Belongs to the GreA/GreB family.</text>
</comment>
<evidence type="ECO:0000256" key="9">
    <source>
        <dbReference type="RuleBase" id="RU000556"/>
    </source>
</evidence>
<evidence type="ECO:0000313" key="12">
    <source>
        <dbReference type="EMBL" id="CAB3642940.1"/>
    </source>
</evidence>
<dbReference type="PROSITE" id="PS00830">
    <property type="entry name" value="GREAB_2"/>
    <property type="match status" value="1"/>
</dbReference>
<evidence type="ECO:0000256" key="7">
    <source>
        <dbReference type="ARBA" id="ARBA00030776"/>
    </source>
</evidence>
<dbReference type="InterPro" id="IPR018151">
    <property type="entry name" value="TF_GreA/GreB_CS"/>
</dbReference>
<keyword evidence="12" id="KW-0648">Protein biosynthesis</keyword>
<dbReference type="EMBL" id="CADIJZ010000002">
    <property type="protein sequence ID" value="CAB3642940.1"/>
    <property type="molecule type" value="Genomic_DNA"/>
</dbReference>
<evidence type="ECO:0000256" key="5">
    <source>
        <dbReference type="ARBA" id="ARBA00023163"/>
    </source>
</evidence>
<evidence type="ECO:0000256" key="8">
    <source>
        <dbReference type="HAMAP-Rule" id="MF_00105"/>
    </source>
</evidence>
<evidence type="ECO:0000256" key="1">
    <source>
        <dbReference type="ARBA" id="ARBA00008213"/>
    </source>
</evidence>
<dbReference type="Gene3D" id="1.10.287.180">
    <property type="entry name" value="Transcription elongation factor, GreA/GreB, N-terminal domain"/>
    <property type="match status" value="1"/>
</dbReference>
<dbReference type="AlphaFoldDB" id="A0A6J5ADA3"/>
<dbReference type="FunFam" id="1.10.287.180:FF:000001">
    <property type="entry name" value="Transcription elongation factor GreA"/>
    <property type="match status" value="1"/>
</dbReference>
<dbReference type="Proteomes" id="UP000494205">
    <property type="component" value="Unassembled WGS sequence"/>
</dbReference>
<dbReference type="GO" id="GO:0070063">
    <property type="term" value="F:RNA polymerase binding"/>
    <property type="evidence" value="ECO:0007669"/>
    <property type="project" value="InterPro"/>
</dbReference>
<evidence type="ECO:0000259" key="10">
    <source>
        <dbReference type="Pfam" id="PF01272"/>
    </source>
</evidence>
<dbReference type="InterPro" id="IPR022691">
    <property type="entry name" value="Tscrpt_elong_fac_GreA/B_N"/>
</dbReference>
<protein>
    <recommendedName>
        <fullName evidence="2 8">Transcription elongation factor GreA</fullName>
    </recommendedName>
    <alternativeName>
        <fullName evidence="7 8">Transcript cleavage factor GreA</fullName>
    </alternativeName>
</protein>
<dbReference type="Pfam" id="PF03449">
    <property type="entry name" value="GreA_GreB_N"/>
    <property type="match status" value="1"/>
</dbReference>
<organism evidence="12 13">
    <name type="scientific">Paraburkholderia rhynchosiae</name>
    <dbReference type="NCBI Taxonomy" id="487049"/>
    <lineage>
        <taxon>Bacteria</taxon>
        <taxon>Pseudomonadati</taxon>
        <taxon>Pseudomonadota</taxon>
        <taxon>Betaproteobacteria</taxon>
        <taxon>Burkholderiales</taxon>
        <taxon>Burkholderiaceae</taxon>
        <taxon>Paraburkholderia</taxon>
    </lineage>
</organism>
<comment type="function">
    <text evidence="6 8 9">Necessary for efficient RNA polymerase transcription elongation past template-encoded arresting sites. The arresting sites in DNA have the property of trapping a certain fraction of elongating RNA polymerases that pass through, resulting in locked ternary complexes. Cleavage of the nascent transcript by cleavage factors such as GreA or GreB allows the resumption of elongation from the new 3'terminus. GreA releases sequences of 2 to 3 nucleotides.</text>
</comment>